<evidence type="ECO:0000256" key="6">
    <source>
        <dbReference type="RuleBase" id="RU362028"/>
    </source>
</evidence>
<dbReference type="EMBL" id="FQVG01000009">
    <property type="protein sequence ID" value="SHE60048.1"/>
    <property type="molecule type" value="Genomic_DNA"/>
</dbReference>
<dbReference type="AlphaFoldDB" id="A0A1M4UTP8"/>
<comment type="similarity">
    <text evidence="2 6">Belongs to the pseudouridine synthase RluA family.</text>
</comment>
<dbReference type="PROSITE" id="PS50889">
    <property type="entry name" value="S4"/>
    <property type="match status" value="1"/>
</dbReference>
<dbReference type="SUPFAM" id="SSF55120">
    <property type="entry name" value="Pseudouridine synthase"/>
    <property type="match status" value="1"/>
</dbReference>
<dbReference type="InterPro" id="IPR020103">
    <property type="entry name" value="PsdUridine_synth_cat_dom_sf"/>
</dbReference>
<dbReference type="InterPro" id="IPR006225">
    <property type="entry name" value="PsdUridine_synth_RluC/D"/>
</dbReference>
<dbReference type="EC" id="5.4.99.-" evidence="6"/>
<comment type="catalytic activity">
    <reaction evidence="1 6">
        <text>a uridine in RNA = a pseudouridine in RNA</text>
        <dbReference type="Rhea" id="RHEA:48348"/>
        <dbReference type="Rhea" id="RHEA-COMP:12068"/>
        <dbReference type="Rhea" id="RHEA-COMP:12069"/>
        <dbReference type="ChEBI" id="CHEBI:65314"/>
        <dbReference type="ChEBI" id="CHEBI:65315"/>
    </reaction>
</comment>
<dbReference type="NCBIfam" id="TIGR00005">
    <property type="entry name" value="rluA_subfam"/>
    <property type="match status" value="1"/>
</dbReference>
<keyword evidence="5" id="KW-0694">RNA-binding</keyword>
<dbReference type="GO" id="GO:0140098">
    <property type="term" value="F:catalytic activity, acting on RNA"/>
    <property type="evidence" value="ECO:0007669"/>
    <property type="project" value="UniProtKB-ARBA"/>
</dbReference>
<organism evidence="8 9">
    <name type="scientific">Caloramator proteoclasticus DSM 10124</name>
    <dbReference type="NCBI Taxonomy" id="1121262"/>
    <lineage>
        <taxon>Bacteria</taxon>
        <taxon>Bacillati</taxon>
        <taxon>Bacillota</taxon>
        <taxon>Clostridia</taxon>
        <taxon>Eubacteriales</taxon>
        <taxon>Clostridiaceae</taxon>
        <taxon>Caloramator</taxon>
    </lineage>
</organism>
<name>A0A1M4UTP8_9CLOT</name>
<dbReference type="GO" id="GO:0009982">
    <property type="term" value="F:pseudouridine synthase activity"/>
    <property type="evidence" value="ECO:0007669"/>
    <property type="project" value="InterPro"/>
</dbReference>
<accession>A0A1M4UTP8</accession>
<evidence type="ECO:0000256" key="2">
    <source>
        <dbReference type="ARBA" id="ARBA00010876"/>
    </source>
</evidence>
<dbReference type="GO" id="GO:0003723">
    <property type="term" value="F:RNA binding"/>
    <property type="evidence" value="ECO:0007669"/>
    <property type="project" value="UniProtKB-KW"/>
</dbReference>
<keyword evidence="9" id="KW-1185">Reference proteome</keyword>
<protein>
    <recommendedName>
        <fullName evidence="6">Pseudouridine synthase</fullName>
        <ecNumber evidence="6">5.4.99.-</ecNumber>
    </recommendedName>
</protein>
<evidence type="ECO:0000256" key="5">
    <source>
        <dbReference type="PROSITE-ProRule" id="PRU00182"/>
    </source>
</evidence>
<dbReference type="Proteomes" id="UP000184423">
    <property type="component" value="Unassembled WGS sequence"/>
</dbReference>
<dbReference type="InterPro" id="IPR006145">
    <property type="entry name" value="PsdUridine_synth_RsuA/RluA"/>
</dbReference>
<proteinExistence type="inferred from homology"/>
<evidence type="ECO:0000256" key="3">
    <source>
        <dbReference type="ARBA" id="ARBA00023235"/>
    </source>
</evidence>
<keyword evidence="3 6" id="KW-0413">Isomerase</keyword>
<evidence type="ECO:0000259" key="7">
    <source>
        <dbReference type="Pfam" id="PF00849"/>
    </source>
</evidence>
<dbReference type="PROSITE" id="PS01129">
    <property type="entry name" value="PSI_RLU"/>
    <property type="match status" value="1"/>
</dbReference>
<dbReference type="SUPFAM" id="SSF55174">
    <property type="entry name" value="Alpha-L RNA-binding motif"/>
    <property type="match status" value="1"/>
</dbReference>
<dbReference type="RefSeq" id="WP_073247964.1">
    <property type="nucleotide sequence ID" value="NZ_FQVG01000009.1"/>
</dbReference>
<evidence type="ECO:0000313" key="9">
    <source>
        <dbReference type="Proteomes" id="UP000184423"/>
    </source>
</evidence>
<evidence type="ECO:0000256" key="1">
    <source>
        <dbReference type="ARBA" id="ARBA00000073"/>
    </source>
</evidence>
<dbReference type="Gene3D" id="3.30.2350.10">
    <property type="entry name" value="Pseudouridine synthase"/>
    <property type="match status" value="1"/>
</dbReference>
<dbReference type="PANTHER" id="PTHR21600:SF44">
    <property type="entry name" value="RIBOSOMAL LARGE SUBUNIT PSEUDOURIDINE SYNTHASE D"/>
    <property type="match status" value="1"/>
</dbReference>
<evidence type="ECO:0000313" key="8">
    <source>
        <dbReference type="EMBL" id="SHE60048.1"/>
    </source>
</evidence>
<dbReference type="CDD" id="cd02869">
    <property type="entry name" value="PseudoU_synth_RluA_like"/>
    <property type="match status" value="1"/>
</dbReference>
<dbReference type="InterPro" id="IPR006224">
    <property type="entry name" value="PsdUridine_synth_RluA-like_CS"/>
</dbReference>
<sequence>MNKLVFKVEDNGVGVKISNYLKYEKSMSTRLIRKLSRRGNILVNDMPIKMDYVLKLDDRIEVILEAEENQDILPEDIPVDVVYEDTDLLIVNKPPFMVVHPTKGHPNGTLSNAVMNYLKNTNQSSIVRLVNRLDRDTSGLVIIAKSQFAHQQMANKMDRDEVEKYYIAVVEGCIEGRGTIDLPIGRPSMDSIKREVLESGQRAVTHYEVLKSSEDMSLVLIRLETGKTHQIRVHFSHIGHPLVGDTLYGKESSLINRQALHAYKLRFKSIRQENIIEVVADIPNDIKSLINNIEK</sequence>
<evidence type="ECO:0000256" key="4">
    <source>
        <dbReference type="PIRSR" id="PIRSR606225-1"/>
    </source>
</evidence>
<dbReference type="PANTHER" id="PTHR21600">
    <property type="entry name" value="MITOCHONDRIAL RNA PSEUDOURIDINE SYNTHASE"/>
    <property type="match status" value="1"/>
</dbReference>
<feature type="domain" description="Pseudouridine synthase RsuA/RluA-like" evidence="7">
    <location>
        <begin position="87"/>
        <end position="237"/>
    </location>
</feature>
<dbReference type="InterPro" id="IPR050188">
    <property type="entry name" value="RluA_PseudoU_synthase"/>
</dbReference>
<reference evidence="9" key="1">
    <citation type="submission" date="2016-11" db="EMBL/GenBank/DDBJ databases">
        <authorList>
            <person name="Varghese N."/>
            <person name="Submissions S."/>
        </authorList>
    </citation>
    <scope>NUCLEOTIDE SEQUENCE [LARGE SCALE GENOMIC DNA]</scope>
    <source>
        <strain evidence="9">DSM 10124</strain>
    </source>
</reference>
<gene>
    <name evidence="8" type="ORF">SAMN02746091_00729</name>
</gene>
<feature type="active site" evidence="4">
    <location>
        <position position="134"/>
    </location>
</feature>
<dbReference type="Pfam" id="PF00849">
    <property type="entry name" value="PseudoU_synth_2"/>
    <property type="match status" value="1"/>
</dbReference>
<dbReference type="GO" id="GO:0000455">
    <property type="term" value="P:enzyme-directed rRNA pseudouridine synthesis"/>
    <property type="evidence" value="ECO:0007669"/>
    <property type="project" value="TreeGrafter"/>
</dbReference>
<comment type="function">
    <text evidence="6">Responsible for synthesis of pseudouridine from uracil.</text>
</comment>